<keyword evidence="6 10" id="KW-1133">Transmembrane helix</keyword>
<evidence type="ECO:0000256" key="2">
    <source>
        <dbReference type="ARBA" id="ARBA00005928"/>
    </source>
</evidence>
<dbReference type="GO" id="GO:0102965">
    <property type="term" value="F:alcohol-forming long-chain fatty acyl-CoA reductase activity"/>
    <property type="evidence" value="ECO:0007669"/>
    <property type="project" value="UniProtKB-EC"/>
</dbReference>
<evidence type="ECO:0000256" key="8">
    <source>
        <dbReference type="ARBA" id="ARBA00023136"/>
    </source>
</evidence>
<comment type="catalytic activity">
    <reaction evidence="9 10">
        <text>a long-chain fatty acyl-CoA + 2 NADPH + 2 H(+) = a long-chain primary fatty alcohol + 2 NADP(+) + CoA</text>
        <dbReference type="Rhea" id="RHEA:52716"/>
        <dbReference type="ChEBI" id="CHEBI:15378"/>
        <dbReference type="ChEBI" id="CHEBI:57287"/>
        <dbReference type="ChEBI" id="CHEBI:57783"/>
        <dbReference type="ChEBI" id="CHEBI:58349"/>
        <dbReference type="ChEBI" id="CHEBI:77396"/>
        <dbReference type="ChEBI" id="CHEBI:83139"/>
        <dbReference type="EC" id="1.2.1.84"/>
    </reaction>
</comment>
<dbReference type="SUPFAM" id="SSF51735">
    <property type="entry name" value="NAD(P)-binding Rossmann-fold domains"/>
    <property type="match status" value="1"/>
</dbReference>
<feature type="domain" description="Thioester reductase (TE)" evidence="12">
    <location>
        <begin position="20"/>
        <end position="288"/>
    </location>
</feature>
<keyword evidence="4 10" id="KW-0812">Transmembrane</keyword>
<keyword evidence="3 10" id="KW-0444">Lipid biosynthesis</keyword>
<comment type="caution">
    <text evidence="13">The sequence shown here is derived from an EMBL/GenBank/DDBJ whole genome shotgun (WGS) entry which is preliminary data.</text>
</comment>
<dbReference type="GO" id="GO:0080019">
    <property type="term" value="F:alcohol-forming very long-chain fatty acyl-CoA reductase activity"/>
    <property type="evidence" value="ECO:0007669"/>
    <property type="project" value="InterPro"/>
</dbReference>
<dbReference type="FunFam" id="3.40.50.720:FF:000143">
    <property type="entry name" value="Fatty acyl-CoA reductase"/>
    <property type="match status" value="1"/>
</dbReference>
<evidence type="ECO:0000313" key="13">
    <source>
        <dbReference type="EMBL" id="KAF2881904.1"/>
    </source>
</evidence>
<evidence type="ECO:0000259" key="11">
    <source>
        <dbReference type="Pfam" id="PF03015"/>
    </source>
</evidence>
<dbReference type="PANTHER" id="PTHR11011">
    <property type="entry name" value="MALE STERILITY PROTEIN 2-RELATED"/>
    <property type="match status" value="1"/>
</dbReference>
<feature type="domain" description="Fatty acyl-CoA reductase C-terminal" evidence="11">
    <location>
        <begin position="377"/>
        <end position="469"/>
    </location>
</feature>
<dbReference type="InterPro" id="IPR033640">
    <property type="entry name" value="FAR_C"/>
</dbReference>
<dbReference type="Proteomes" id="UP000801492">
    <property type="component" value="Unassembled WGS sequence"/>
</dbReference>
<evidence type="ECO:0000259" key="12">
    <source>
        <dbReference type="Pfam" id="PF07993"/>
    </source>
</evidence>
<protein>
    <recommendedName>
        <fullName evidence="10">Fatty acyl-CoA reductase</fullName>
        <ecNumber evidence="10">1.2.1.84</ecNumber>
    </recommendedName>
</protein>
<keyword evidence="8 10" id="KW-0472">Membrane</keyword>
<evidence type="ECO:0000256" key="1">
    <source>
        <dbReference type="ARBA" id="ARBA00004141"/>
    </source>
</evidence>
<name>A0A8K0C7D6_IGNLU</name>
<keyword evidence="14" id="KW-1185">Reference proteome</keyword>
<evidence type="ECO:0000256" key="9">
    <source>
        <dbReference type="ARBA" id="ARBA00052530"/>
    </source>
</evidence>
<dbReference type="AlphaFoldDB" id="A0A8K0C7D6"/>
<feature type="transmembrane region" description="Helical" evidence="10">
    <location>
        <begin position="369"/>
        <end position="393"/>
    </location>
</feature>
<dbReference type="Pfam" id="PF03015">
    <property type="entry name" value="Sterile"/>
    <property type="match status" value="1"/>
</dbReference>
<dbReference type="InterPro" id="IPR026055">
    <property type="entry name" value="FAR"/>
</dbReference>
<comment type="similarity">
    <text evidence="2 10">Belongs to the fatty acyl-CoA reductase family.</text>
</comment>
<feature type="transmembrane region" description="Helical" evidence="10">
    <location>
        <begin position="486"/>
        <end position="510"/>
    </location>
</feature>
<dbReference type="EMBL" id="VTPC01090686">
    <property type="protein sequence ID" value="KAF2881904.1"/>
    <property type="molecule type" value="Genomic_DNA"/>
</dbReference>
<dbReference type="GO" id="GO:0016020">
    <property type="term" value="C:membrane"/>
    <property type="evidence" value="ECO:0007669"/>
    <property type="project" value="UniProtKB-SubCell"/>
</dbReference>
<dbReference type="CDD" id="cd09071">
    <property type="entry name" value="FAR_C"/>
    <property type="match status" value="1"/>
</dbReference>
<dbReference type="GO" id="GO:0035336">
    <property type="term" value="P:long-chain fatty-acyl-CoA metabolic process"/>
    <property type="evidence" value="ECO:0007669"/>
    <property type="project" value="TreeGrafter"/>
</dbReference>
<keyword evidence="5 10" id="KW-0521">NADP</keyword>
<evidence type="ECO:0000256" key="6">
    <source>
        <dbReference type="ARBA" id="ARBA00022989"/>
    </source>
</evidence>
<evidence type="ECO:0000256" key="7">
    <source>
        <dbReference type="ARBA" id="ARBA00023098"/>
    </source>
</evidence>
<evidence type="ECO:0000256" key="4">
    <source>
        <dbReference type="ARBA" id="ARBA00022692"/>
    </source>
</evidence>
<evidence type="ECO:0000256" key="3">
    <source>
        <dbReference type="ARBA" id="ARBA00022516"/>
    </source>
</evidence>
<keyword evidence="7 10" id="KW-0443">Lipid metabolism</keyword>
<dbReference type="EC" id="1.2.1.84" evidence="10"/>
<evidence type="ECO:0000256" key="5">
    <source>
        <dbReference type="ARBA" id="ARBA00022857"/>
    </source>
</evidence>
<evidence type="ECO:0000313" key="14">
    <source>
        <dbReference type="Proteomes" id="UP000801492"/>
    </source>
</evidence>
<sequence length="511" mass="58047">MQLEHPSNIQRFFEGSTVFITGATGFLGRLILEKLLRTCTGIKTIYILVREKKGKSPKERYEELFHPILFGEVKKEHPNFLDNVILMEGDCALPNLGLSEQSRQTLLNEVNCVFHCAANLRFKEKIRTAAYINVRATKDILMLSKNMENLKSFVYISTAYSTCSKQEIGEEFYEPTITGDKLLTLVGALNDDILERITPVLVGKWLNPYLFTKSVAEEVVKTYGKGLPLNIVRPSLINSTVTEPLAGWIDNLYGVAGMTIASGLGVIRVGPIDSSKLVDIVPADYVTNCAIAAAWNSGYKTTDVILDDTNRFKKRSNPANIDIYNVVSCTQNPITWGELLTYVRKHGRQMPSTSSIWYPFAFMCSSYPLYRVLVFFLHTIPAYIVDFLAYCIGKQPMLVKIYKKIDTVVDTVGDSLLVTWNFSDKNTQGLWKNLNETDKHLFNFDINSVAWDDYCYYYAKGVRLYLLNESEDTIPSARKRQLMFQILHYALVGVLLFGLFRLLTLFSRILF</sequence>
<dbReference type="OrthoDB" id="429813at2759"/>
<reference evidence="13" key="1">
    <citation type="submission" date="2019-08" db="EMBL/GenBank/DDBJ databases">
        <title>The genome of the North American firefly Photinus pyralis.</title>
        <authorList>
            <consortium name="Photinus pyralis genome working group"/>
            <person name="Fallon T.R."/>
            <person name="Sander Lower S.E."/>
            <person name="Weng J.-K."/>
        </authorList>
    </citation>
    <scope>NUCLEOTIDE SEQUENCE</scope>
    <source>
        <strain evidence="13">TRF0915ILg1</strain>
        <tissue evidence="13">Whole body</tissue>
    </source>
</reference>
<comment type="function">
    <text evidence="10">Catalyzes the reduction of fatty acyl-CoA to fatty alcohols.</text>
</comment>
<dbReference type="InterPro" id="IPR013120">
    <property type="entry name" value="FAR_NAD-bd"/>
</dbReference>
<dbReference type="GO" id="GO:0005777">
    <property type="term" value="C:peroxisome"/>
    <property type="evidence" value="ECO:0007669"/>
    <property type="project" value="TreeGrafter"/>
</dbReference>
<dbReference type="PANTHER" id="PTHR11011:SF60">
    <property type="entry name" value="FATTY ACYL-COA REDUCTASE-RELATED"/>
    <property type="match status" value="1"/>
</dbReference>
<proteinExistence type="inferred from homology"/>
<dbReference type="Gene3D" id="3.40.50.720">
    <property type="entry name" value="NAD(P)-binding Rossmann-like Domain"/>
    <property type="match status" value="1"/>
</dbReference>
<gene>
    <name evidence="13" type="ORF">ILUMI_24285</name>
</gene>
<dbReference type="Pfam" id="PF07993">
    <property type="entry name" value="NAD_binding_4"/>
    <property type="match status" value="1"/>
</dbReference>
<keyword evidence="10" id="KW-0560">Oxidoreductase</keyword>
<dbReference type="InterPro" id="IPR036291">
    <property type="entry name" value="NAD(P)-bd_dom_sf"/>
</dbReference>
<comment type="subcellular location">
    <subcellularLocation>
        <location evidence="1">Membrane</location>
        <topology evidence="1">Multi-pass membrane protein</topology>
    </subcellularLocation>
</comment>
<organism evidence="13 14">
    <name type="scientific">Ignelater luminosus</name>
    <name type="common">Cucubano</name>
    <name type="synonym">Pyrophorus luminosus</name>
    <dbReference type="NCBI Taxonomy" id="2038154"/>
    <lineage>
        <taxon>Eukaryota</taxon>
        <taxon>Metazoa</taxon>
        <taxon>Ecdysozoa</taxon>
        <taxon>Arthropoda</taxon>
        <taxon>Hexapoda</taxon>
        <taxon>Insecta</taxon>
        <taxon>Pterygota</taxon>
        <taxon>Neoptera</taxon>
        <taxon>Endopterygota</taxon>
        <taxon>Coleoptera</taxon>
        <taxon>Polyphaga</taxon>
        <taxon>Elateriformia</taxon>
        <taxon>Elateroidea</taxon>
        <taxon>Elateridae</taxon>
        <taxon>Agrypninae</taxon>
        <taxon>Pyrophorini</taxon>
        <taxon>Ignelater</taxon>
    </lineage>
</organism>
<accession>A0A8K0C7D6</accession>
<dbReference type="CDD" id="cd05236">
    <property type="entry name" value="FAR-N_SDR_e"/>
    <property type="match status" value="1"/>
</dbReference>
<evidence type="ECO:0000256" key="10">
    <source>
        <dbReference type="RuleBase" id="RU363097"/>
    </source>
</evidence>